<dbReference type="EMBL" id="BAAAZC010000019">
    <property type="protein sequence ID" value="GAA3973800.1"/>
    <property type="molecule type" value="Genomic_DNA"/>
</dbReference>
<evidence type="ECO:0000313" key="10">
    <source>
        <dbReference type="EMBL" id="GAA3973800.1"/>
    </source>
</evidence>
<dbReference type="PANTHER" id="PTHR10196:SF69">
    <property type="entry name" value="GLYCEROL KINASE"/>
    <property type="match status" value="1"/>
</dbReference>
<evidence type="ECO:0000259" key="9">
    <source>
        <dbReference type="Pfam" id="PF02782"/>
    </source>
</evidence>
<sequence length="500" mass="54848">MEQYILALDQGTTSSRAIIFDHAGQIKSVSQKEFKQYFPKPGWVEHDPNEIWSTQAGVAAEATVKAGLNGKNIKAIGITNQRETTVVWNRETGEAIYNAIVWQDRRTAAYCDQLKQDGYGDIVRSKTGLVIDAYFSGSKIKWILDNVAGARALAEEGKLAFGTVDSWLVWKFTRGHVHVTDVTNASRTMLFNIRTQQWDDELLQLLNIPKSMLPEVKQSSEVYGETATTIFASKIPIAGIAGDQHAALFGQMCIDKAMVKNTYGTGCFMLMNIGTEFIESKNNLLTTIAWKINGQVQYAFEGSIFIGGAVVQWLRDGLGIIQTSADVERLATSVKDTGGVYFVPAFAGLGAPYWDPEARGTIVGLTRGTTAGHLARAALAAIAYQTMDVLKAMEADAGMPIKELRVDGGATGNDLLMQYQADVLNCKVIRPNVVETTALGAAYLAGLAVGFWKDITEIQQLWQAEREFTPADNLQDIKTDMEGWKRAVNTARYWADSAKS</sequence>
<keyword evidence="2 7" id="KW-0808">Transferase</keyword>
<dbReference type="Proteomes" id="UP001500742">
    <property type="component" value="Unassembled WGS sequence"/>
</dbReference>
<dbReference type="PANTHER" id="PTHR10196">
    <property type="entry name" value="SUGAR KINASE"/>
    <property type="match status" value="1"/>
</dbReference>
<feature type="binding site" evidence="7">
    <location>
        <position position="134"/>
    </location>
    <ligand>
        <name>glycerol</name>
        <dbReference type="ChEBI" id="CHEBI:17754"/>
    </ligand>
</feature>
<feature type="binding site" evidence="7">
    <location>
        <position position="12"/>
    </location>
    <ligand>
        <name>sn-glycerol 3-phosphate</name>
        <dbReference type="ChEBI" id="CHEBI:57597"/>
    </ligand>
</feature>
<evidence type="ECO:0000256" key="6">
    <source>
        <dbReference type="ARBA" id="ARBA00022840"/>
    </source>
</evidence>
<feature type="binding site" evidence="7">
    <location>
        <position position="13"/>
    </location>
    <ligand>
        <name>ATP</name>
        <dbReference type="ChEBI" id="CHEBI:30616"/>
    </ligand>
</feature>
<feature type="binding site" evidence="7">
    <location>
        <position position="244"/>
    </location>
    <ligand>
        <name>glycerol</name>
        <dbReference type="ChEBI" id="CHEBI:17754"/>
    </ligand>
</feature>
<protein>
    <recommendedName>
        <fullName evidence="7">Glycerol kinase</fullName>
        <ecNumber evidence="7">2.7.1.30</ecNumber>
    </recommendedName>
    <alternativeName>
        <fullName evidence="7">ATP:glycerol 3-phosphotransferase</fullName>
    </alternativeName>
    <alternativeName>
        <fullName evidence="7">Glycerokinase</fullName>
        <shortName evidence="7">GK</shortName>
    </alternativeName>
</protein>
<feature type="binding site" evidence="7">
    <location>
        <position position="12"/>
    </location>
    <ligand>
        <name>ATP</name>
        <dbReference type="ChEBI" id="CHEBI:30616"/>
    </ligand>
</feature>
<feature type="binding site" evidence="7">
    <location>
        <position position="409"/>
    </location>
    <ligand>
        <name>ATP</name>
        <dbReference type="ChEBI" id="CHEBI:30616"/>
    </ligand>
</feature>
<feature type="domain" description="Carbohydrate kinase FGGY C-terminal" evidence="9">
    <location>
        <begin position="260"/>
        <end position="448"/>
    </location>
</feature>
<organism evidence="10 11">
    <name type="scientific">Mucilaginibacter dorajii</name>
    <dbReference type="NCBI Taxonomy" id="692994"/>
    <lineage>
        <taxon>Bacteria</taxon>
        <taxon>Pseudomonadati</taxon>
        <taxon>Bacteroidota</taxon>
        <taxon>Sphingobacteriia</taxon>
        <taxon>Sphingobacteriales</taxon>
        <taxon>Sphingobacteriaceae</taxon>
        <taxon>Mucilaginibacter</taxon>
    </lineage>
</organism>
<feature type="binding site" evidence="7">
    <location>
        <position position="312"/>
    </location>
    <ligand>
        <name>ATP</name>
        <dbReference type="ChEBI" id="CHEBI:30616"/>
    </ligand>
</feature>
<comment type="function">
    <text evidence="7">Key enzyme in the regulation of glycerol uptake and metabolism. Catalyzes the phosphorylation of glycerol to yield sn-glycerol 3-phosphate.</text>
</comment>
<gene>
    <name evidence="7 10" type="primary">glpK</name>
    <name evidence="10" type="ORF">GCM10022210_25000</name>
</gene>
<feature type="binding site" evidence="7">
    <location>
        <position position="16"/>
    </location>
    <ligand>
        <name>ADP</name>
        <dbReference type="ChEBI" id="CHEBI:456216"/>
    </ligand>
</feature>
<dbReference type="InterPro" id="IPR018483">
    <property type="entry name" value="Carb_kinase_FGGY_CS"/>
</dbReference>
<dbReference type="EC" id="2.7.1.30" evidence="7"/>
<feature type="binding site" evidence="7">
    <location>
        <position position="308"/>
    </location>
    <ligand>
        <name>ADP</name>
        <dbReference type="ChEBI" id="CHEBI:456216"/>
    </ligand>
</feature>
<dbReference type="InterPro" id="IPR000577">
    <property type="entry name" value="Carb_kinase_FGGY"/>
</dbReference>
<dbReference type="SUPFAM" id="SSF53067">
    <property type="entry name" value="Actin-like ATPase domain"/>
    <property type="match status" value="2"/>
</dbReference>
<dbReference type="InterPro" id="IPR005999">
    <property type="entry name" value="Glycerol_kin"/>
</dbReference>
<evidence type="ECO:0000259" key="8">
    <source>
        <dbReference type="Pfam" id="PF00370"/>
    </source>
</evidence>
<accession>A0ABP7PZ03</accession>
<keyword evidence="3 7" id="KW-0547">Nucleotide-binding</keyword>
<dbReference type="NCBIfam" id="TIGR01311">
    <property type="entry name" value="glycerol_kin"/>
    <property type="match status" value="1"/>
</dbReference>
<dbReference type="InterPro" id="IPR043129">
    <property type="entry name" value="ATPase_NBD"/>
</dbReference>
<keyword evidence="5 7" id="KW-0319">Glycerol metabolism</keyword>
<keyword evidence="6 7" id="KW-0067">ATP-binding</keyword>
<dbReference type="InterPro" id="IPR018485">
    <property type="entry name" value="FGGY_C"/>
</dbReference>
<dbReference type="CDD" id="cd07786">
    <property type="entry name" value="FGGY_EcGK_like"/>
    <property type="match status" value="1"/>
</dbReference>
<feature type="binding site" evidence="7">
    <location>
        <position position="82"/>
    </location>
    <ligand>
        <name>sn-glycerol 3-phosphate</name>
        <dbReference type="ChEBI" id="CHEBI:57597"/>
    </ligand>
</feature>
<dbReference type="NCBIfam" id="NF000756">
    <property type="entry name" value="PRK00047.1"/>
    <property type="match status" value="1"/>
</dbReference>
<feature type="binding site" evidence="7">
    <location>
        <position position="12"/>
    </location>
    <ligand>
        <name>ADP</name>
        <dbReference type="ChEBI" id="CHEBI:456216"/>
    </ligand>
</feature>
<reference evidence="11" key="1">
    <citation type="journal article" date="2019" name="Int. J. Syst. Evol. Microbiol.">
        <title>The Global Catalogue of Microorganisms (GCM) 10K type strain sequencing project: providing services to taxonomists for standard genome sequencing and annotation.</title>
        <authorList>
            <consortium name="The Broad Institute Genomics Platform"/>
            <consortium name="The Broad Institute Genome Sequencing Center for Infectious Disease"/>
            <person name="Wu L."/>
            <person name="Ma J."/>
        </authorList>
    </citation>
    <scope>NUCLEOTIDE SEQUENCE [LARGE SCALE GENOMIC DNA]</scope>
    <source>
        <strain evidence="11">JCM 16601</strain>
    </source>
</reference>
<feature type="binding site" evidence="7">
    <location>
        <position position="243"/>
    </location>
    <ligand>
        <name>glycerol</name>
        <dbReference type="ChEBI" id="CHEBI:17754"/>
    </ligand>
</feature>
<dbReference type="InterPro" id="IPR018484">
    <property type="entry name" value="FGGY_N"/>
</dbReference>
<keyword evidence="4 7" id="KW-0418">Kinase</keyword>
<comment type="catalytic activity">
    <reaction evidence="7">
        <text>glycerol + ATP = sn-glycerol 3-phosphate + ADP + H(+)</text>
        <dbReference type="Rhea" id="RHEA:21644"/>
        <dbReference type="ChEBI" id="CHEBI:15378"/>
        <dbReference type="ChEBI" id="CHEBI:17754"/>
        <dbReference type="ChEBI" id="CHEBI:30616"/>
        <dbReference type="ChEBI" id="CHEBI:57597"/>
        <dbReference type="ChEBI" id="CHEBI:456216"/>
        <dbReference type="EC" id="2.7.1.30"/>
    </reaction>
</comment>
<dbReference type="RefSeq" id="WP_259087959.1">
    <property type="nucleotide sequence ID" value="NZ_BAAAZC010000019.1"/>
</dbReference>
<feature type="binding site" evidence="7">
    <location>
        <position position="134"/>
    </location>
    <ligand>
        <name>sn-glycerol 3-phosphate</name>
        <dbReference type="ChEBI" id="CHEBI:57597"/>
    </ligand>
</feature>
<evidence type="ECO:0000256" key="3">
    <source>
        <dbReference type="ARBA" id="ARBA00022741"/>
    </source>
</evidence>
<dbReference type="Gene3D" id="3.30.420.40">
    <property type="match status" value="2"/>
</dbReference>
<comment type="caution">
    <text evidence="10">The sequence shown here is derived from an EMBL/GenBank/DDBJ whole genome shotgun (WGS) entry which is preliminary data.</text>
</comment>
<dbReference type="Pfam" id="PF02782">
    <property type="entry name" value="FGGY_C"/>
    <property type="match status" value="1"/>
</dbReference>
<feature type="binding site" evidence="7">
    <location>
        <position position="409"/>
    </location>
    <ligand>
        <name>ADP</name>
        <dbReference type="ChEBI" id="CHEBI:456216"/>
    </ligand>
</feature>
<name>A0ABP7PZ03_9SPHI</name>
<feature type="binding site" evidence="7">
    <location>
        <position position="83"/>
    </location>
    <ligand>
        <name>sn-glycerol 3-phosphate</name>
        <dbReference type="ChEBI" id="CHEBI:57597"/>
    </ligand>
</feature>
<feature type="binding site" evidence="7">
    <location>
        <position position="243"/>
    </location>
    <ligand>
        <name>sn-glycerol 3-phosphate</name>
        <dbReference type="ChEBI" id="CHEBI:57597"/>
    </ligand>
</feature>
<dbReference type="HAMAP" id="MF_00186">
    <property type="entry name" value="Glycerol_kin"/>
    <property type="match status" value="1"/>
</dbReference>
<comment type="similarity">
    <text evidence="1 7">Belongs to the FGGY kinase family.</text>
</comment>
<evidence type="ECO:0000313" key="11">
    <source>
        <dbReference type="Proteomes" id="UP001500742"/>
    </source>
</evidence>
<evidence type="ECO:0000256" key="4">
    <source>
        <dbReference type="ARBA" id="ARBA00022777"/>
    </source>
</evidence>
<feature type="domain" description="Carbohydrate kinase FGGY N-terminal" evidence="8">
    <location>
        <begin position="4"/>
        <end position="250"/>
    </location>
</feature>
<feature type="binding site" evidence="7">
    <location>
        <position position="265"/>
    </location>
    <ligand>
        <name>ADP</name>
        <dbReference type="ChEBI" id="CHEBI:456216"/>
    </ligand>
</feature>
<evidence type="ECO:0000256" key="2">
    <source>
        <dbReference type="ARBA" id="ARBA00022679"/>
    </source>
</evidence>
<proteinExistence type="inferred from homology"/>
<feature type="binding site" evidence="7">
    <location>
        <position position="83"/>
    </location>
    <ligand>
        <name>glycerol</name>
        <dbReference type="ChEBI" id="CHEBI:17754"/>
    </ligand>
</feature>
<evidence type="ECO:0000256" key="7">
    <source>
        <dbReference type="HAMAP-Rule" id="MF_00186"/>
    </source>
</evidence>
<dbReference type="GO" id="GO:0016301">
    <property type="term" value="F:kinase activity"/>
    <property type="evidence" value="ECO:0007669"/>
    <property type="project" value="UniProtKB-KW"/>
</dbReference>
<evidence type="ECO:0000256" key="1">
    <source>
        <dbReference type="ARBA" id="ARBA00009156"/>
    </source>
</evidence>
<dbReference type="Pfam" id="PF00370">
    <property type="entry name" value="FGGY_N"/>
    <property type="match status" value="1"/>
</dbReference>
<feature type="binding site" evidence="7">
    <location>
        <position position="265"/>
    </location>
    <ligand>
        <name>ATP</name>
        <dbReference type="ChEBI" id="CHEBI:30616"/>
    </ligand>
</feature>
<feature type="binding site" evidence="7">
    <location>
        <position position="413"/>
    </location>
    <ligand>
        <name>ADP</name>
        <dbReference type="ChEBI" id="CHEBI:456216"/>
    </ligand>
</feature>
<feature type="binding site" evidence="7">
    <location>
        <position position="14"/>
    </location>
    <ligand>
        <name>ATP</name>
        <dbReference type="ChEBI" id="CHEBI:30616"/>
    </ligand>
</feature>
<dbReference type="PROSITE" id="PS00933">
    <property type="entry name" value="FGGY_KINASES_1"/>
    <property type="match status" value="1"/>
</dbReference>
<feature type="binding site" evidence="7">
    <location>
        <position position="82"/>
    </location>
    <ligand>
        <name>glycerol</name>
        <dbReference type="ChEBI" id="CHEBI:17754"/>
    </ligand>
</feature>
<feature type="binding site" evidence="7">
    <location>
        <position position="308"/>
    </location>
    <ligand>
        <name>ATP</name>
        <dbReference type="ChEBI" id="CHEBI:30616"/>
    </ligand>
</feature>
<comment type="pathway">
    <text evidence="7">Polyol metabolism; glycerol degradation via glycerol kinase pathway; sn-glycerol 3-phosphate from glycerol: step 1/1.</text>
</comment>
<evidence type="ECO:0000256" key="5">
    <source>
        <dbReference type="ARBA" id="ARBA00022798"/>
    </source>
</evidence>
<keyword evidence="11" id="KW-1185">Reference proteome</keyword>
<comment type="activity regulation">
    <text evidence="7">Inhibited by fructose 1,6-bisphosphate (FBP).</text>
</comment>
<dbReference type="PIRSF" id="PIRSF000538">
    <property type="entry name" value="GlpK"/>
    <property type="match status" value="1"/>
</dbReference>